<reference evidence="1 2" key="1">
    <citation type="submission" date="2023-02" db="EMBL/GenBank/DDBJ databases">
        <title>Oceanobacillus kimchii IFOP_LL358 isolated form Alexandrium catenella lab strain.</title>
        <authorList>
            <person name="Gajardo G."/>
            <person name="Ueki S."/>
            <person name="Maruyama F."/>
        </authorList>
    </citation>
    <scope>NUCLEOTIDE SEQUENCE [LARGE SCALE GENOMIC DNA]</scope>
    <source>
        <strain evidence="1 2">IFOP_LL358</strain>
    </source>
</reference>
<protein>
    <submittedName>
        <fullName evidence="1">Uncharacterized protein</fullName>
    </submittedName>
</protein>
<keyword evidence="2" id="KW-1185">Reference proteome</keyword>
<dbReference type="Pfam" id="PF14035">
    <property type="entry name" value="YlzJ"/>
    <property type="match status" value="1"/>
</dbReference>
<proteinExistence type="predicted"/>
<comment type="caution">
    <text evidence="1">The sequence shown here is derived from an EMBL/GenBank/DDBJ whole genome shotgun (WGS) entry which is preliminary data.</text>
</comment>
<dbReference type="InterPro" id="IPR025619">
    <property type="entry name" value="YlzJ"/>
</dbReference>
<gene>
    <name evidence="1" type="ORF">MACH08_18340</name>
</gene>
<evidence type="ECO:0000313" key="1">
    <source>
        <dbReference type="EMBL" id="GLO66050.1"/>
    </source>
</evidence>
<dbReference type="RefSeq" id="WP_017796725.1">
    <property type="nucleotide sequence ID" value="NZ_BSKO01000001.1"/>
</dbReference>
<name>A0ABQ5THX0_9BACI</name>
<sequence length="68" mass="7801">MILYTPLSYHDVFPADPSSYQNVEPVVYQGKTVYATRQENGNYQINQLLSTDPNDYLNDDFLPGRIIS</sequence>
<dbReference type="Proteomes" id="UP001275436">
    <property type="component" value="Unassembled WGS sequence"/>
</dbReference>
<dbReference type="EMBL" id="BSKO01000001">
    <property type="protein sequence ID" value="GLO66050.1"/>
    <property type="molecule type" value="Genomic_DNA"/>
</dbReference>
<organism evidence="1 2">
    <name type="scientific">Oceanobacillus kimchii</name>
    <dbReference type="NCBI Taxonomy" id="746691"/>
    <lineage>
        <taxon>Bacteria</taxon>
        <taxon>Bacillati</taxon>
        <taxon>Bacillota</taxon>
        <taxon>Bacilli</taxon>
        <taxon>Bacillales</taxon>
        <taxon>Bacillaceae</taxon>
        <taxon>Oceanobacillus</taxon>
    </lineage>
</organism>
<evidence type="ECO:0000313" key="2">
    <source>
        <dbReference type="Proteomes" id="UP001275436"/>
    </source>
</evidence>
<accession>A0ABQ5THX0</accession>